<evidence type="ECO:0000313" key="2">
    <source>
        <dbReference type="Proteomes" id="UP001312865"/>
    </source>
</evidence>
<name>A0ABU8HCM2_9BACI</name>
<dbReference type="Proteomes" id="UP001312865">
    <property type="component" value="Unassembled WGS sequence"/>
</dbReference>
<evidence type="ECO:0000313" key="1">
    <source>
        <dbReference type="EMBL" id="MEI5907075.1"/>
    </source>
</evidence>
<comment type="caution">
    <text evidence="1">The sequence shown here is derived from an EMBL/GenBank/DDBJ whole genome shotgun (WGS) entry which is preliminary data.</text>
</comment>
<sequence length="63" mass="7663">MLQIKKEEEKIINTYVKCLITNNQLYGDLANFYYKQNEQRIKKSFANLMLEACLRYGDLRRHF</sequence>
<accession>A0ABU8HCM2</accession>
<reference evidence="1 2" key="1">
    <citation type="journal article" date="2018" name="J. Microbiol.">
        <title>Bacillus spongiae sp. nov., isolated from sponge of Jeju Island.</title>
        <authorList>
            <person name="Lee G.E."/>
            <person name="Im W.T."/>
            <person name="Park J.S."/>
        </authorList>
    </citation>
    <scope>NUCLEOTIDE SEQUENCE [LARGE SCALE GENOMIC DNA]</scope>
    <source>
        <strain evidence="1 2">135PIL107-10</strain>
    </source>
</reference>
<dbReference type="EMBL" id="JBBAXC010000005">
    <property type="protein sequence ID" value="MEI5907075.1"/>
    <property type="molecule type" value="Genomic_DNA"/>
</dbReference>
<keyword evidence="2" id="KW-1185">Reference proteome</keyword>
<organism evidence="1 2">
    <name type="scientific">Bacillus spongiae</name>
    <dbReference type="NCBI Taxonomy" id="2683610"/>
    <lineage>
        <taxon>Bacteria</taxon>
        <taxon>Bacillati</taxon>
        <taxon>Bacillota</taxon>
        <taxon>Bacilli</taxon>
        <taxon>Bacillales</taxon>
        <taxon>Bacillaceae</taxon>
        <taxon>Bacillus</taxon>
    </lineage>
</organism>
<proteinExistence type="predicted"/>
<gene>
    <name evidence="1" type="ORF">WAK64_08395</name>
</gene>
<protein>
    <submittedName>
        <fullName evidence="1">Uncharacterized protein</fullName>
    </submittedName>
</protein>
<dbReference type="RefSeq" id="WP_336586509.1">
    <property type="nucleotide sequence ID" value="NZ_JBBAXC010000005.1"/>
</dbReference>